<comment type="caution">
    <text evidence="1">The sequence shown here is derived from an EMBL/GenBank/DDBJ whole genome shotgun (WGS) entry which is preliminary data.</text>
</comment>
<evidence type="ECO:0000313" key="2">
    <source>
        <dbReference type="Proteomes" id="UP000294498"/>
    </source>
</evidence>
<dbReference type="EMBL" id="SODV01000002">
    <property type="protein sequence ID" value="TDW97225.1"/>
    <property type="molecule type" value="Genomic_DNA"/>
</dbReference>
<gene>
    <name evidence="1" type="ORF">EDB95_5070</name>
</gene>
<dbReference type="AlphaFoldDB" id="A0A4R8DI47"/>
<proteinExistence type="predicted"/>
<evidence type="ECO:0000313" key="1">
    <source>
        <dbReference type="EMBL" id="TDW97225.1"/>
    </source>
</evidence>
<dbReference type="Proteomes" id="UP000294498">
    <property type="component" value="Unassembled WGS sequence"/>
</dbReference>
<keyword evidence="2" id="KW-1185">Reference proteome</keyword>
<reference evidence="1 2" key="1">
    <citation type="submission" date="2019-03" db="EMBL/GenBank/DDBJ databases">
        <title>Genomic Encyclopedia of Type Strains, Phase IV (KMG-IV): sequencing the most valuable type-strain genomes for metagenomic binning, comparative biology and taxonomic classification.</title>
        <authorList>
            <person name="Goeker M."/>
        </authorList>
    </citation>
    <scope>NUCLEOTIDE SEQUENCE [LARGE SCALE GENOMIC DNA]</scope>
    <source>
        <strain evidence="1 2">DSM 100059</strain>
    </source>
</reference>
<protein>
    <submittedName>
        <fullName evidence="1">Uncharacterized protein</fullName>
    </submittedName>
</protein>
<sequence length="267" mass="28803">MLGSASANAQDSVSFTIRFLPQTVYTETINQRYDMHIDFDSSSQEIQDKIKESGAPVSSRQLSSRLGCTITTARPGPTGHIPVVMDITDTDSLTHRLLGLKAYGKLIPDGLPQYDSVECPNGDTAMRSSFLKMANTLSTQIPLPNAKLAIGGSYTQVVPIKIPIGPMAAGINEKITYTLKNVTGGIAHFTLTIMLDMNATSDALPFPIQGGGDGTGTMEYDTLQNFITNMRMDYDMRVRVAQEGMIMHLAIHAGMLTTARISPAGGR</sequence>
<name>A0A4R8DI47_9BACT</name>
<accession>A0A4R8DI47</accession>
<organism evidence="1 2">
    <name type="scientific">Dinghuibacter silviterrae</name>
    <dbReference type="NCBI Taxonomy" id="1539049"/>
    <lineage>
        <taxon>Bacteria</taxon>
        <taxon>Pseudomonadati</taxon>
        <taxon>Bacteroidota</taxon>
        <taxon>Chitinophagia</taxon>
        <taxon>Chitinophagales</taxon>
        <taxon>Chitinophagaceae</taxon>
        <taxon>Dinghuibacter</taxon>
    </lineage>
</organism>